<sequence length="52" mass="5051">MVVSLLLMGLGIAMALALGVIGTLGCCAWQARRVAGPAAGHPAALPLAGRPG</sequence>
<keyword evidence="2" id="KW-1185">Reference proteome</keyword>
<organism evidence="1 2">
    <name type="scientific">Paracraurococcus lichenis</name>
    <dbReference type="NCBI Taxonomy" id="3064888"/>
    <lineage>
        <taxon>Bacteria</taxon>
        <taxon>Pseudomonadati</taxon>
        <taxon>Pseudomonadota</taxon>
        <taxon>Alphaproteobacteria</taxon>
        <taxon>Acetobacterales</taxon>
        <taxon>Roseomonadaceae</taxon>
        <taxon>Paracraurococcus</taxon>
    </lineage>
</organism>
<evidence type="ECO:0000313" key="1">
    <source>
        <dbReference type="EMBL" id="MDO9713299.1"/>
    </source>
</evidence>
<gene>
    <name evidence="1" type="ORF">Q7A36_33535</name>
</gene>
<accession>A0ABT9EAU9</accession>
<protein>
    <submittedName>
        <fullName evidence="1">Uncharacterized protein</fullName>
    </submittedName>
</protein>
<name>A0ABT9EAU9_9PROT</name>
<evidence type="ECO:0000313" key="2">
    <source>
        <dbReference type="Proteomes" id="UP001243009"/>
    </source>
</evidence>
<dbReference type="Proteomes" id="UP001243009">
    <property type="component" value="Unassembled WGS sequence"/>
</dbReference>
<dbReference type="RefSeq" id="WP_305108158.1">
    <property type="nucleotide sequence ID" value="NZ_JAUTWS010000080.1"/>
</dbReference>
<reference evidence="1 2" key="1">
    <citation type="submission" date="2023-08" db="EMBL/GenBank/DDBJ databases">
        <title>The draft genome sequence of Paracraurococcus sp. LOR1-02.</title>
        <authorList>
            <person name="Kingkaew E."/>
            <person name="Tanasupawat S."/>
        </authorList>
    </citation>
    <scope>NUCLEOTIDE SEQUENCE [LARGE SCALE GENOMIC DNA]</scope>
    <source>
        <strain evidence="1 2">LOR1-02</strain>
    </source>
</reference>
<proteinExistence type="predicted"/>
<dbReference type="EMBL" id="JAUTWS010000080">
    <property type="protein sequence ID" value="MDO9713299.1"/>
    <property type="molecule type" value="Genomic_DNA"/>
</dbReference>
<comment type="caution">
    <text evidence="1">The sequence shown here is derived from an EMBL/GenBank/DDBJ whole genome shotgun (WGS) entry which is preliminary data.</text>
</comment>